<reference evidence="2 3" key="1">
    <citation type="submission" date="2019-09" db="EMBL/GenBank/DDBJ databases">
        <title>Genomes of Cryomorphaceae.</title>
        <authorList>
            <person name="Bowman J.P."/>
        </authorList>
    </citation>
    <scope>NUCLEOTIDE SEQUENCE [LARGE SCALE GENOMIC DNA]</scope>
    <source>
        <strain evidence="2 3">KCTC 52047</strain>
    </source>
</reference>
<name>A0A6N6M7H5_9FLAO</name>
<evidence type="ECO:0000313" key="2">
    <source>
        <dbReference type="EMBL" id="KAB1064470.1"/>
    </source>
</evidence>
<feature type="transmembrane region" description="Helical" evidence="1">
    <location>
        <begin position="141"/>
        <end position="160"/>
    </location>
</feature>
<feature type="transmembrane region" description="Helical" evidence="1">
    <location>
        <begin position="197"/>
        <end position="218"/>
    </location>
</feature>
<evidence type="ECO:0000256" key="1">
    <source>
        <dbReference type="SAM" id="Phobius"/>
    </source>
</evidence>
<feature type="transmembrane region" description="Helical" evidence="1">
    <location>
        <begin position="172"/>
        <end position="191"/>
    </location>
</feature>
<keyword evidence="1" id="KW-0472">Membrane</keyword>
<feature type="transmembrane region" description="Helical" evidence="1">
    <location>
        <begin position="86"/>
        <end position="104"/>
    </location>
</feature>
<keyword evidence="3" id="KW-1185">Reference proteome</keyword>
<organism evidence="2 3">
    <name type="scientific">Salibacter halophilus</name>
    <dbReference type="NCBI Taxonomy" id="1803916"/>
    <lineage>
        <taxon>Bacteria</taxon>
        <taxon>Pseudomonadati</taxon>
        <taxon>Bacteroidota</taxon>
        <taxon>Flavobacteriia</taxon>
        <taxon>Flavobacteriales</taxon>
        <taxon>Salibacteraceae</taxon>
        <taxon>Salibacter</taxon>
    </lineage>
</organism>
<evidence type="ECO:0000313" key="3">
    <source>
        <dbReference type="Proteomes" id="UP000435357"/>
    </source>
</evidence>
<dbReference type="Proteomes" id="UP000435357">
    <property type="component" value="Unassembled WGS sequence"/>
</dbReference>
<gene>
    <name evidence="2" type="ORF">F3059_07175</name>
</gene>
<proteinExistence type="predicted"/>
<dbReference type="RefSeq" id="WP_151167673.1">
    <property type="nucleotide sequence ID" value="NZ_WACR01000005.1"/>
</dbReference>
<dbReference type="OrthoDB" id="1523094at2"/>
<dbReference type="AlphaFoldDB" id="A0A6N6M7H5"/>
<accession>A0A6N6M7H5</accession>
<sequence length="233" mass="26117">MRSFKITILTFINFGDIRIEEPVTVLTDILVAAVAMWAFLNLGKSVKYHQLKKYLRAHFLFLSIGTLLGGLLGHGFLHYLSLAYKLPGWLLSLLSVSFLSVAVLKYTRNVLNDNLYNFIFGFIVIESITATMLTVFSLSFFWISIHSVILLIGVSLPLLIRSHFTLVPNKALRFLVVGLALNAVSAVVFATEISIDIWFNHIDISHVIMAVSIPYFLLAGKFMMESTSIVNSK</sequence>
<feature type="transmembrane region" description="Helical" evidence="1">
    <location>
        <begin position="54"/>
        <end position="80"/>
    </location>
</feature>
<dbReference type="Pfam" id="PF22285">
    <property type="entry name" value="DUF6962"/>
    <property type="match status" value="1"/>
</dbReference>
<feature type="transmembrane region" description="Helical" evidence="1">
    <location>
        <begin position="23"/>
        <end position="42"/>
    </location>
</feature>
<dbReference type="EMBL" id="WACR01000005">
    <property type="protein sequence ID" value="KAB1064470.1"/>
    <property type="molecule type" value="Genomic_DNA"/>
</dbReference>
<comment type="caution">
    <text evidence="2">The sequence shown here is derived from an EMBL/GenBank/DDBJ whole genome shotgun (WGS) entry which is preliminary data.</text>
</comment>
<feature type="transmembrane region" description="Helical" evidence="1">
    <location>
        <begin position="116"/>
        <end position="135"/>
    </location>
</feature>
<dbReference type="InterPro" id="IPR054235">
    <property type="entry name" value="DUF6962"/>
</dbReference>
<keyword evidence="1" id="KW-0812">Transmembrane</keyword>
<protein>
    <submittedName>
        <fullName evidence="2">Uncharacterized protein</fullName>
    </submittedName>
</protein>
<keyword evidence="1" id="KW-1133">Transmembrane helix</keyword>